<feature type="compositionally biased region" description="Basic and acidic residues" evidence="1">
    <location>
        <begin position="438"/>
        <end position="447"/>
    </location>
</feature>
<dbReference type="OrthoDB" id="3600083at2759"/>
<dbReference type="GeneID" id="37224996"/>
<feature type="compositionally biased region" description="Polar residues" evidence="1">
    <location>
        <begin position="1"/>
        <end position="12"/>
    </location>
</feature>
<gene>
    <name evidence="2" type="ORF">BO80DRAFT_427911</name>
</gene>
<evidence type="ECO:0000313" key="2">
    <source>
        <dbReference type="EMBL" id="RAK97847.1"/>
    </source>
</evidence>
<evidence type="ECO:0000313" key="3">
    <source>
        <dbReference type="Proteomes" id="UP000249402"/>
    </source>
</evidence>
<feature type="compositionally biased region" description="Basic and acidic residues" evidence="1">
    <location>
        <begin position="463"/>
        <end position="486"/>
    </location>
</feature>
<evidence type="ECO:0008006" key="4">
    <source>
        <dbReference type="Google" id="ProtNLM"/>
    </source>
</evidence>
<feature type="compositionally biased region" description="Low complexity" evidence="1">
    <location>
        <begin position="15"/>
        <end position="33"/>
    </location>
</feature>
<feature type="compositionally biased region" description="Polar residues" evidence="1">
    <location>
        <begin position="358"/>
        <end position="383"/>
    </location>
</feature>
<feature type="compositionally biased region" description="Polar residues" evidence="1">
    <location>
        <begin position="224"/>
        <end position="239"/>
    </location>
</feature>
<feature type="compositionally biased region" description="Low complexity" evidence="1">
    <location>
        <begin position="577"/>
        <end position="588"/>
    </location>
</feature>
<dbReference type="VEuPathDB" id="FungiDB:BO80DRAFT_427911"/>
<dbReference type="RefSeq" id="XP_025572175.1">
    <property type="nucleotide sequence ID" value="XM_025720131.1"/>
</dbReference>
<feature type="compositionally biased region" description="Low complexity" evidence="1">
    <location>
        <begin position="82"/>
        <end position="97"/>
    </location>
</feature>
<feature type="region of interest" description="Disordered" evidence="1">
    <location>
        <begin position="1"/>
        <end position="630"/>
    </location>
</feature>
<evidence type="ECO:0000256" key="1">
    <source>
        <dbReference type="SAM" id="MobiDB-lite"/>
    </source>
</evidence>
<feature type="compositionally biased region" description="Basic and acidic residues" evidence="1">
    <location>
        <begin position="183"/>
        <end position="204"/>
    </location>
</feature>
<feature type="compositionally biased region" description="Low complexity" evidence="1">
    <location>
        <begin position="602"/>
        <end position="619"/>
    </location>
</feature>
<dbReference type="EMBL" id="KZ824459">
    <property type="protein sequence ID" value="RAK97847.1"/>
    <property type="molecule type" value="Genomic_DNA"/>
</dbReference>
<proteinExistence type="predicted"/>
<accession>A0A395GT31</accession>
<reference evidence="2 3" key="1">
    <citation type="submission" date="2018-02" db="EMBL/GenBank/DDBJ databases">
        <title>The genomes of Aspergillus section Nigri reveals drivers in fungal speciation.</title>
        <authorList>
            <consortium name="DOE Joint Genome Institute"/>
            <person name="Vesth T.C."/>
            <person name="Nybo J."/>
            <person name="Theobald S."/>
            <person name="Brandl J."/>
            <person name="Frisvad J.C."/>
            <person name="Nielsen K.F."/>
            <person name="Lyhne E.K."/>
            <person name="Kogle M.E."/>
            <person name="Kuo A."/>
            <person name="Riley R."/>
            <person name="Clum A."/>
            <person name="Nolan M."/>
            <person name="Lipzen A."/>
            <person name="Salamov A."/>
            <person name="Henrissat B."/>
            <person name="Wiebenga A."/>
            <person name="De vries R.P."/>
            <person name="Grigoriev I.V."/>
            <person name="Mortensen U.H."/>
            <person name="Andersen M.R."/>
            <person name="Baker S.E."/>
        </authorList>
    </citation>
    <scope>NUCLEOTIDE SEQUENCE [LARGE SCALE GENOMIC DNA]</scope>
    <source>
        <strain evidence="2 3">CBS 121593</strain>
    </source>
</reference>
<feature type="compositionally biased region" description="Polar residues" evidence="1">
    <location>
        <begin position="321"/>
        <end position="333"/>
    </location>
</feature>
<name>A0A395GT31_9EURO</name>
<dbReference type="Proteomes" id="UP000249402">
    <property type="component" value="Unassembled WGS sequence"/>
</dbReference>
<feature type="compositionally biased region" description="Low complexity" evidence="1">
    <location>
        <begin position="528"/>
        <end position="553"/>
    </location>
</feature>
<dbReference type="AlphaFoldDB" id="A0A395GT31"/>
<feature type="compositionally biased region" description="Low complexity" evidence="1">
    <location>
        <begin position="334"/>
        <end position="353"/>
    </location>
</feature>
<protein>
    <recommendedName>
        <fullName evidence="4">Mucin-7</fullName>
    </recommendedName>
</protein>
<keyword evidence="3" id="KW-1185">Reference proteome</keyword>
<sequence>MPSDSFSASVRSAESPLRLSTSVSSTTSTSDSPLPSPSRQDQYPLLTSRYRHLSPKRAAIMNEAGGHPGVRNLLARFENNQSNTTSPPSRGRSPVGSEHSGSGRPLSKVRASFVAVDGATQPNPLAGLRSVSGRSDSPAAPSRVRSFNSEDFEGGLKSPLSVSPTRNSFPFKITEPPAATLETKQEELPEKNDPAPVEPEKPVEVVESPPAPEPTLKVPEVSSPKPTKTVTKRPSTIQVNKPAPKPAAKSPAQPRTPTSPAKPEDKATRTTRTARPATTRATATEAPKVATHKLSRTSLNPATKPATRPARSSMPARDLTKPTTSAASRTTKVTPANTTRPSASATTSTASSTVRKGATTTSTLSRKPSTIKSSTTATQQRAITPTASTTRKPSSRPSPPTHSGSERPHSRVSNTSSRPLDEGFLARMMRPTASSASKTHDKVEVKSPPRPAKPARAPRRVPSKLDTRTSRATKLEPGKPLEKRATPEPVKSEPPQAKAVEEAAKESVAETAVVPEKPVEVAEEVPAEEPVQASAEAVAEEVAVPATEAVPEANGVTEDSAEAAVEQATDLPPVPETEPVAETTVPVEEATKESTEPKASIEASTEAPAEVAAEAQSSEVDIDMGVLTLN</sequence>
<feature type="compositionally biased region" description="Low complexity" evidence="1">
    <location>
        <begin position="270"/>
        <end position="284"/>
    </location>
</feature>
<feature type="compositionally biased region" description="Basic and acidic residues" evidence="1">
    <location>
        <begin position="499"/>
        <end position="508"/>
    </location>
</feature>
<organism evidence="2 3">
    <name type="scientific">Aspergillus ibericus CBS 121593</name>
    <dbReference type="NCBI Taxonomy" id="1448316"/>
    <lineage>
        <taxon>Eukaryota</taxon>
        <taxon>Fungi</taxon>
        <taxon>Dikarya</taxon>
        <taxon>Ascomycota</taxon>
        <taxon>Pezizomycotina</taxon>
        <taxon>Eurotiomycetes</taxon>
        <taxon>Eurotiomycetidae</taxon>
        <taxon>Eurotiales</taxon>
        <taxon>Aspergillaceae</taxon>
        <taxon>Aspergillus</taxon>
        <taxon>Aspergillus subgen. Circumdati</taxon>
    </lineage>
</organism>